<keyword evidence="10 20" id="KW-0863">Zinc-finger</keyword>
<evidence type="ECO:0000256" key="16">
    <source>
        <dbReference type="ARBA" id="ARBA00023204"/>
    </source>
</evidence>
<feature type="domain" description="DNA-directed DNA polymerase family B multifunctional" evidence="22">
    <location>
        <begin position="1378"/>
        <end position="1711"/>
    </location>
</feature>
<keyword evidence="17 20" id="KW-0539">Nucleus</keyword>
<keyword evidence="8 20" id="KW-0479">Metal-binding</keyword>
<evidence type="ECO:0000256" key="6">
    <source>
        <dbReference type="ARBA" id="ARBA00022695"/>
    </source>
</evidence>
<evidence type="ECO:0000256" key="12">
    <source>
        <dbReference type="ARBA" id="ARBA00022932"/>
    </source>
</evidence>
<evidence type="ECO:0000256" key="4">
    <source>
        <dbReference type="ARBA" id="ARBA00022485"/>
    </source>
</evidence>
<dbReference type="Proteomes" id="UP000734854">
    <property type="component" value="Unassembled WGS sequence"/>
</dbReference>
<keyword evidence="15 20" id="KW-0238">DNA-binding</keyword>
<evidence type="ECO:0000259" key="23">
    <source>
        <dbReference type="Pfam" id="PF03104"/>
    </source>
</evidence>
<keyword evidence="7 20" id="KW-0235">DNA replication</keyword>
<dbReference type="CDD" id="cd05778">
    <property type="entry name" value="DNA_polB_zeta_exo"/>
    <property type="match status" value="1"/>
</dbReference>
<dbReference type="Gene3D" id="3.30.420.10">
    <property type="entry name" value="Ribonuclease H-like superfamily/Ribonuclease H"/>
    <property type="match status" value="1"/>
</dbReference>
<dbReference type="InterPro" id="IPR025687">
    <property type="entry name" value="Znf-C4pol"/>
</dbReference>
<evidence type="ECO:0000313" key="26">
    <source>
        <dbReference type="EMBL" id="KAG6482273.1"/>
    </source>
</evidence>
<keyword evidence="9" id="KW-0227">DNA damage</keyword>
<dbReference type="Pfam" id="PF00136">
    <property type="entry name" value="DNA_pol_B"/>
    <property type="match status" value="1"/>
</dbReference>
<dbReference type="GO" id="GO:0042276">
    <property type="term" value="P:error-prone translesion synthesis"/>
    <property type="evidence" value="ECO:0007669"/>
    <property type="project" value="TreeGrafter"/>
</dbReference>
<evidence type="ECO:0000259" key="24">
    <source>
        <dbReference type="Pfam" id="PF14260"/>
    </source>
</evidence>
<dbReference type="InterPro" id="IPR017964">
    <property type="entry name" value="DNA-dir_DNA_pol_B_CS"/>
</dbReference>
<dbReference type="InterPro" id="IPR006134">
    <property type="entry name" value="DNA-dir_DNA_pol_B_multi_dom"/>
</dbReference>
<dbReference type="EMBL" id="JACMSC010000016">
    <property type="protein sequence ID" value="KAG6482273.1"/>
    <property type="molecule type" value="Genomic_DNA"/>
</dbReference>
<dbReference type="GO" id="GO:0006260">
    <property type="term" value="P:DNA replication"/>
    <property type="evidence" value="ECO:0007669"/>
    <property type="project" value="UniProtKB-KW"/>
</dbReference>
<feature type="region of interest" description="Disordered" evidence="21">
    <location>
        <begin position="938"/>
        <end position="957"/>
    </location>
</feature>
<keyword evidence="11 20" id="KW-0862">Zinc</keyword>
<evidence type="ECO:0000256" key="9">
    <source>
        <dbReference type="ARBA" id="ARBA00022763"/>
    </source>
</evidence>
<dbReference type="InterPro" id="IPR006172">
    <property type="entry name" value="DNA-dir_DNA_pol_B"/>
</dbReference>
<dbReference type="InterPro" id="IPR006133">
    <property type="entry name" value="DNA-dir_DNA_pol_B_exonuc"/>
</dbReference>
<dbReference type="InterPro" id="IPR056447">
    <property type="entry name" value="REV3_N"/>
</dbReference>
<dbReference type="FunFam" id="1.10.287.690:FF:000002">
    <property type="entry name" value="DNA polymerase zeta"/>
    <property type="match status" value="1"/>
</dbReference>
<dbReference type="GO" id="GO:0016035">
    <property type="term" value="C:zeta DNA polymerase complex"/>
    <property type="evidence" value="ECO:0007669"/>
    <property type="project" value="InterPro"/>
</dbReference>
<evidence type="ECO:0000256" key="18">
    <source>
        <dbReference type="ARBA" id="ARBA00049244"/>
    </source>
</evidence>
<proteinExistence type="inferred from homology"/>
<dbReference type="SMART" id="SM00486">
    <property type="entry name" value="POLBc"/>
    <property type="match status" value="1"/>
</dbReference>
<feature type="compositionally biased region" description="Polar residues" evidence="21">
    <location>
        <begin position="942"/>
        <end position="957"/>
    </location>
</feature>
<keyword evidence="12 20" id="KW-0239">DNA-directed DNA polymerase</keyword>
<dbReference type="InterPro" id="IPR023211">
    <property type="entry name" value="DNA_pol_palm_dom_sf"/>
</dbReference>
<protein>
    <recommendedName>
        <fullName evidence="20">DNA polymerase</fullName>
        <ecNumber evidence="20">2.7.7.7</ecNumber>
    </recommendedName>
</protein>
<sequence length="1871" mass="210452">MAAPSENTLFTIRIVSLDYYMAAPIPGFDICYSSLDGRSVKEVPVIRIFGPTPAGQKACLHIHGVLPFFYIPFPDELLQSSKEGDQYMKALMTALEKALQLSGCGDGQRVDQVDEKTSQVGDFGLALGKKSGAESINRSIGSCPIDRLIDWDGAVLGRNFQPYESHIPYLLHFLVDYNLYGMSHVHSSKIKFRPPLPDSFVGKMANWKKNDLEVITDKIGVGKEAVRESAIWVSSMVSSSLLWPDSVAFQCSIEKLSTMPRRQSICELEGDSVVDDILNEKNKIFTSFSQSKCEVKMVQSLVSIWEEFERYGVQEMTKPLELTQPHPEYVLEKFVQGLQYDNLLSSSLAAMYQSFPENAPSEDGKKLKMHIESQTRTDVSCRFKQCQMRSTILGESMDNHEGNNTSNMPHCLPSDDKEDTLLRVKVSDAHELRTSKKISSNSSSSEEESLSTEAIRLLSWLASSQLEEDLDIDDELVQDSVLSPLFSVKSFKRALEIANLDYEHASQQECQDILDSVEQKLLPDVDKEHVSHTAYHEQMITTSSGNPIVQADGSWDDSFSISRHNNEMSSSTSKLRSSADAGVSLMQTNISLSKNTNMQGQLPFLSSQKEHEFDELYSFPDDSIKSDESSILYRSKGDNKIDHSSTDSDTSSKKLQKKLGSCSVRDLMRWKRSSRAEFTEPERKPIMSNVKSSCVGQENSKNSANCMLRHSTSHIDDHVVFDDDIQDMSKYDVRNVRDIFHDAHASSDMMQRKKYNGTGSSTCIPKKRMLTTSELEKNDNDFIEMRYNQNPPSKDQLMDSLVVSTNATRLEDQADAHKELLAIDSCSMIGVLVLKFALSTGIERGIYRGSEFHEEFAFGVPTHFKNDGSLLYLLSHAISPPSVESVCQWLLELEKRRYSNNTYGNSMAFLPQTLRDHSLKLQSSSKDASKEIGRLHGISKDQPCNISGSDSSGTTPENHVSLLVQQDNSFVMENISCSSSQDVSQSQISGPDNKLTLTPLSQIGFCDPASIGCGQQLTIMSVEVQAASRGDLRPDPQFDEINMIALVVQEDSCQSLAVSVLIRSDNDEPRRNKYRRADWEICNFIEEKQLLLHFAKIISSVDPDILMGWEIQGGSLGFVVERGGYWGINLINIISRTPDYEFSHRIGDSANPESFNEFSEASITNGLQNGRVHSLANELHVVGRIVLNLWRFMRSEVKLNMYSIEAVAEEVLRRKIPSIPCKVLNHWFSRGPGWLRYQCIEHIIKMTKLNLEIINQLDMINRTSELARVFGIDFFSVLSRGSQFRVESMLLRLAHTQNYLAISPGSQQACKLICKVMVFFLPMIVNIVSYPLDERLIKEDVFPFSTCLGLAREGKGVTIGISRLDPRGHRIANLNEQLLAPNGVMYVPSKVRKGVLPQLLEEILSTRIMVKQAIKKLKPSQRVLERIFNARQLALKLIANVTYGYTAAGYSGRMPCAELADSIVQCGRRTLEEAISFVNDHSKWKARVIYGDTDSMFVLLKGRDLEEAFRIGNEIASAVTSMNPYPVTLKLEKVYQPCFLLTKKRYVGYSYESPDQQSPKFDAKGIETVRRDTCQAVAKTLEKSIRLIFEQRDMLIVKSYLQRQWTRILSGRLSLQDFIFAKEVHLGTYSTQRSSLPPAAIVALKAMSTDPRSEPRYGERIPYVVVHGEPGARLIDMVVDPHQLLDLNSPFKLNEQYYIKKQIIPALQRVFGLLGADLNKWFLEMPRPITPLSVVSHLRFSQDSDYNVLGNTSKGQAKSRIDTYYSSKHCSLCGNLVQSSRYLCEKCFGKKSFVATAVVLKTSKLEREIQHLTAICRHCGGGGCMPESTVQCNSLACSVFYERRKVQKELRTNSVIAADTGFYPTCVAEWF</sequence>
<keyword evidence="13 20" id="KW-0408">Iron</keyword>
<name>A0A8J5FAE9_ZINOF</name>
<dbReference type="GO" id="GO:0003677">
    <property type="term" value="F:DNA binding"/>
    <property type="evidence" value="ECO:0007669"/>
    <property type="project" value="UniProtKB-KW"/>
</dbReference>
<dbReference type="InterPro" id="IPR012337">
    <property type="entry name" value="RNaseH-like_sf"/>
</dbReference>
<dbReference type="Gene3D" id="3.30.342.10">
    <property type="entry name" value="DNA Polymerase, chain B, domain 1"/>
    <property type="match status" value="2"/>
</dbReference>
<evidence type="ECO:0000256" key="8">
    <source>
        <dbReference type="ARBA" id="ARBA00022723"/>
    </source>
</evidence>
<dbReference type="GO" id="GO:0008270">
    <property type="term" value="F:zinc ion binding"/>
    <property type="evidence" value="ECO:0007669"/>
    <property type="project" value="UniProtKB-KW"/>
</dbReference>
<dbReference type="PROSITE" id="PS00116">
    <property type="entry name" value="DNA_POLYMERASE_B"/>
    <property type="match status" value="1"/>
</dbReference>
<dbReference type="GO" id="GO:0000724">
    <property type="term" value="P:double-strand break repair via homologous recombination"/>
    <property type="evidence" value="ECO:0007669"/>
    <property type="project" value="TreeGrafter"/>
</dbReference>
<keyword evidence="16" id="KW-0234">DNA repair</keyword>
<dbReference type="Gene3D" id="1.10.132.60">
    <property type="entry name" value="DNA polymerase family B, C-terminal domain"/>
    <property type="match status" value="1"/>
</dbReference>
<dbReference type="PANTHER" id="PTHR45812">
    <property type="entry name" value="DNA POLYMERASE ZETA CATALYTIC SUBUNIT"/>
    <property type="match status" value="1"/>
</dbReference>
<feature type="domain" description="DNA-directed DNA polymerase family B exonuclease" evidence="23">
    <location>
        <begin position="1015"/>
        <end position="1207"/>
    </location>
</feature>
<dbReference type="InterPro" id="IPR043502">
    <property type="entry name" value="DNA/RNA_pol_sf"/>
</dbReference>
<dbReference type="Pfam" id="PF14260">
    <property type="entry name" value="zf-C4pol"/>
    <property type="match status" value="1"/>
</dbReference>
<feature type="region of interest" description="Disordered" evidence="21">
    <location>
        <begin position="635"/>
        <end position="657"/>
    </location>
</feature>
<dbReference type="FunFam" id="1.10.132.60:FF:000007">
    <property type="entry name" value="DNA polymerase"/>
    <property type="match status" value="1"/>
</dbReference>
<evidence type="ECO:0000256" key="21">
    <source>
        <dbReference type="SAM" id="MobiDB-lite"/>
    </source>
</evidence>
<evidence type="ECO:0000259" key="25">
    <source>
        <dbReference type="Pfam" id="PF24065"/>
    </source>
</evidence>
<dbReference type="PANTHER" id="PTHR45812:SF1">
    <property type="entry name" value="DNA POLYMERASE ZETA CATALYTIC SUBUNIT"/>
    <property type="match status" value="1"/>
</dbReference>
<evidence type="ECO:0000256" key="2">
    <source>
        <dbReference type="ARBA" id="ARBA00004123"/>
    </source>
</evidence>
<evidence type="ECO:0000256" key="15">
    <source>
        <dbReference type="ARBA" id="ARBA00023125"/>
    </source>
</evidence>
<evidence type="ECO:0000256" key="5">
    <source>
        <dbReference type="ARBA" id="ARBA00022679"/>
    </source>
</evidence>
<dbReference type="Gene3D" id="3.90.1600.10">
    <property type="entry name" value="Palm domain of DNA polymerase"/>
    <property type="match status" value="1"/>
</dbReference>
<evidence type="ECO:0000256" key="17">
    <source>
        <dbReference type="ARBA" id="ARBA00023242"/>
    </source>
</evidence>
<evidence type="ECO:0000256" key="13">
    <source>
        <dbReference type="ARBA" id="ARBA00023004"/>
    </source>
</evidence>
<dbReference type="Pfam" id="PF03104">
    <property type="entry name" value="DNA_pol_B_exo1"/>
    <property type="match status" value="1"/>
</dbReference>
<dbReference type="GO" id="GO:0051539">
    <property type="term" value="F:4 iron, 4 sulfur cluster binding"/>
    <property type="evidence" value="ECO:0007669"/>
    <property type="project" value="UniProtKB-KW"/>
</dbReference>
<comment type="caution">
    <text evidence="26">The sequence shown here is derived from an EMBL/GenBank/DDBJ whole genome shotgun (WGS) entry which is preliminary data.</text>
</comment>
<evidence type="ECO:0000259" key="22">
    <source>
        <dbReference type="Pfam" id="PF00136"/>
    </source>
</evidence>
<dbReference type="InterPro" id="IPR036397">
    <property type="entry name" value="RNaseH_sf"/>
</dbReference>
<keyword evidence="4 20" id="KW-0004">4Fe-4S</keyword>
<keyword evidence="5 20" id="KW-0808">Transferase</keyword>
<dbReference type="InterPro" id="IPR030559">
    <property type="entry name" value="PolZ_Rev3"/>
</dbReference>
<dbReference type="Pfam" id="PF24065">
    <property type="entry name" value="REV3_N"/>
    <property type="match status" value="1"/>
</dbReference>
<dbReference type="GO" id="GO:0003887">
    <property type="term" value="F:DNA-directed DNA polymerase activity"/>
    <property type="evidence" value="ECO:0007669"/>
    <property type="project" value="UniProtKB-KW"/>
</dbReference>
<keyword evidence="27" id="KW-1185">Reference proteome</keyword>
<dbReference type="GO" id="GO:0005634">
    <property type="term" value="C:nucleus"/>
    <property type="evidence" value="ECO:0007669"/>
    <property type="project" value="UniProtKB-SubCell"/>
</dbReference>
<evidence type="ECO:0000313" key="27">
    <source>
        <dbReference type="Proteomes" id="UP000734854"/>
    </source>
</evidence>
<comment type="cofactor">
    <cofactor evidence="1 20">
        <name>[4Fe-4S] cluster</name>
        <dbReference type="ChEBI" id="CHEBI:49883"/>
    </cofactor>
</comment>
<keyword evidence="14 20" id="KW-0411">Iron-sulfur</keyword>
<dbReference type="Gene3D" id="1.10.287.690">
    <property type="entry name" value="Helix hairpin bin"/>
    <property type="match status" value="1"/>
</dbReference>
<evidence type="ECO:0000256" key="20">
    <source>
        <dbReference type="RuleBase" id="RU000442"/>
    </source>
</evidence>
<comment type="similarity">
    <text evidence="3 20">Belongs to the DNA polymerase type-B family.</text>
</comment>
<evidence type="ECO:0000256" key="14">
    <source>
        <dbReference type="ARBA" id="ARBA00023014"/>
    </source>
</evidence>
<dbReference type="InterPro" id="IPR042087">
    <property type="entry name" value="DNA_pol_B_thumb"/>
</dbReference>
<gene>
    <name evidence="26" type="ORF">ZIOFF_058904</name>
</gene>
<evidence type="ECO:0000256" key="7">
    <source>
        <dbReference type="ARBA" id="ARBA00022705"/>
    </source>
</evidence>
<feature type="domain" description="C4-type zinc-finger of DNA polymerase delta" evidence="24">
    <location>
        <begin position="1770"/>
        <end position="1843"/>
    </location>
</feature>
<comment type="catalytic activity">
    <reaction evidence="18 20">
        <text>DNA(n) + a 2'-deoxyribonucleoside 5'-triphosphate = DNA(n+1) + diphosphate</text>
        <dbReference type="Rhea" id="RHEA:22508"/>
        <dbReference type="Rhea" id="RHEA-COMP:17339"/>
        <dbReference type="Rhea" id="RHEA-COMP:17340"/>
        <dbReference type="ChEBI" id="CHEBI:33019"/>
        <dbReference type="ChEBI" id="CHEBI:61560"/>
        <dbReference type="ChEBI" id="CHEBI:173112"/>
        <dbReference type="EC" id="2.7.7.7"/>
    </reaction>
</comment>
<dbReference type="GO" id="GO:0000166">
    <property type="term" value="F:nucleotide binding"/>
    <property type="evidence" value="ECO:0007669"/>
    <property type="project" value="InterPro"/>
</dbReference>
<evidence type="ECO:0000256" key="19">
    <source>
        <dbReference type="ARBA" id="ARBA00066055"/>
    </source>
</evidence>
<evidence type="ECO:0000256" key="11">
    <source>
        <dbReference type="ARBA" id="ARBA00022833"/>
    </source>
</evidence>
<evidence type="ECO:0000256" key="3">
    <source>
        <dbReference type="ARBA" id="ARBA00005755"/>
    </source>
</evidence>
<organism evidence="26 27">
    <name type="scientific">Zingiber officinale</name>
    <name type="common">Ginger</name>
    <name type="synonym">Amomum zingiber</name>
    <dbReference type="NCBI Taxonomy" id="94328"/>
    <lineage>
        <taxon>Eukaryota</taxon>
        <taxon>Viridiplantae</taxon>
        <taxon>Streptophyta</taxon>
        <taxon>Embryophyta</taxon>
        <taxon>Tracheophyta</taxon>
        <taxon>Spermatophyta</taxon>
        <taxon>Magnoliopsida</taxon>
        <taxon>Liliopsida</taxon>
        <taxon>Zingiberales</taxon>
        <taxon>Zingiberaceae</taxon>
        <taxon>Zingiber</taxon>
    </lineage>
</organism>
<dbReference type="CDD" id="cd05534">
    <property type="entry name" value="POLBc_zeta"/>
    <property type="match status" value="1"/>
</dbReference>
<evidence type="ECO:0000256" key="1">
    <source>
        <dbReference type="ARBA" id="ARBA00001966"/>
    </source>
</evidence>
<feature type="domain" description="DNA polymerase zeta catalytic subunit N-terminal" evidence="25">
    <location>
        <begin position="10"/>
        <end position="63"/>
    </location>
</feature>
<feature type="compositionally biased region" description="Basic and acidic residues" evidence="21">
    <location>
        <begin position="635"/>
        <end position="652"/>
    </location>
</feature>
<evidence type="ECO:0000256" key="10">
    <source>
        <dbReference type="ARBA" id="ARBA00022771"/>
    </source>
</evidence>
<dbReference type="SUPFAM" id="SSF56672">
    <property type="entry name" value="DNA/RNA polymerases"/>
    <property type="match status" value="1"/>
</dbReference>
<reference evidence="26 27" key="1">
    <citation type="submission" date="2020-08" db="EMBL/GenBank/DDBJ databases">
        <title>Plant Genome Project.</title>
        <authorList>
            <person name="Zhang R.-G."/>
        </authorList>
    </citation>
    <scope>NUCLEOTIDE SEQUENCE [LARGE SCALE GENOMIC DNA]</scope>
    <source>
        <tissue evidence="26">Rhizome</tissue>
    </source>
</reference>
<dbReference type="EC" id="2.7.7.7" evidence="20"/>
<comment type="subcellular location">
    <subcellularLocation>
        <location evidence="2 20">Nucleus</location>
    </subcellularLocation>
</comment>
<keyword evidence="6 20" id="KW-0548">Nucleotidyltransferase</keyword>
<comment type="subunit">
    <text evidence="19">Forms DNA polymerase zeta with REV7.</text>
</comment>
<dbReference type="SUPFAM" id="SSF53098">
    <property type="entry name" value="Ribonuclease H-like"/>
    <property type="match status" value="1"/>
</dbReference>
<accession>A0A8J5FAE9</accession>